<organism evidence="3 4">
    <name type="scientific">Nitrosotalea sinensis</name>
    <dbReference type="NCBI Taxonomy" id="1499975"/>
    <lineage>
        <taxon>Archaea</taxon>
        <taxon>Nitrososphaerota</taxon>
        <taxon>Nitrososphaeria</taxon>
        <taxon>Nitrosotaleales</taxon>
        <taxon>Nitrosotaleaceae</taxon>
        <taxon>Nitrosotalea</taxon>
    </lineage>
</organism>
<keyword evidence="4" id="KW-1185">Reference proteome</keyword>
<dbReference type="GO" id="GO:0016491">
    <property type="term" value="F:oxidoreductase activity"/>
    <property type="evidence" value="ECO:0007669"/>
    <property type="project" value="InterPro"/>
</dbReference>
<evidence type="ECO:0000259" key="2">
    <source>
        <dbReference type="Pfam" id="PF03358"/>
    </source>
</evidence>
<dbReference type="PANTHER" id="PTHR30543:SF21">
    <property type="entry name" value="NAD(P)H-DEPENDENT FMN REDUCTASE LOT6"/>
    <property type="match status" value="1"/>
</dbReference>
<dbReference type="SUPFAM" id="SSF52218">
    <property type="entry name" value="Flavoproteins"/>
    <property type="match status" value="1"/>
</dbReference>
<dbReference type="Gene3D" id="3.40.50.360">
    <property type="match status" value="1"/>
</dbReference>
<dbReference type="AlphaFoldDB" id="A0A2H1EGU0"/>
<dbReference type="InterPro" id="IPR050712">
    <property type="entry name" value="NAD(P)H-dep_reductase"/>
</dbReference>
<feature type="domain" description="NADPH-dependent FMN reductase-like" evidence="2">
    <location>
        <begin position="31"/>
        <end position="165"/>
    </location>
</feature>
<dbReference type="GO" id="GO:0005829">
    <property type="term" value="C:cytosol"/>
    <property type="evidence" value="ECO:0007669"/>
    <property type="project" value="TreeGrafter"/>
</dbReference>
<evidence type="ECO:0000256" key="1">
    <source>
        <dbReference type="ARBA" id="ARBA00038292"/>
    </source>
</evidence>
<sequence length="221" mass="24816">MTGDCKTQSHPLPQEEIIYPGYLETYWMAFRVLGVGSSLRSNASSTIAVSVSLNIAKKYGAETRLLDLKQNKLPLYDPTENQSLPEILKAKDDVAWSDALILSTPDYHGSMSGAMKNFLDYFWAEFAGKTFGYVCSSHEKGLTAMDQMRTAVRQCYGWSMPYGVSVSDSDDFIDGKMTPKLESRLEMLARDLVTYGQVLRKQFLNDMGSTENTFASRYKKS</sequence>
<dbReference type="InterPro" id="IPR005025">
    <property type="entry name" value="FMN_Rdtase-like_dom"/>
</dbReference>
<dbReference type="PANTHER" id="PTHR30543">
    <property type="entry name" value="CHROMATE REDUCTASE"/>
    <property type="match status" value="1"/>
</dbReference>
<gene>
    <name evidence="3" type="ORF">NSIN_20755</name>
</gene>
<dbReference type="InterPro" id="IPR029039">
    <property type="entry name" value="Flavoprotein-like_sf"/>
</dbReference>
<dbReference type="Proteomes" id="UP000232412">
    <property type="component" value="Unassembled WGS sequence"/>
</dbReference>
<evidence type="ECO:0000313" key="4">
    <source>
        <dbReference type="Proteomes" id="UP000232412"/>
    </source>
</evidence>
<comment type="similarity">
    <text evidence="1">Belongs to the SsuE family. Isf subfamily.</text>
</comment>
<accession>A0A2H1EGU0</accession>
<evidence type="ECO:0000313" key="3">
    <source>
        <dbReference type="EMBL" id="SHO45716.1"/>
    </source>
</evidence>
<proteinExistence type="inferred from homology"/>
<reference evidence="4" key="1">
    <citation type="submission" date="2016-12" db="EMBL/GenBank/DDBJ databases">
        <authorList>
            <person name="Herbold C."/>
        </authorList>
    </citation>
    <scope>NUCLEOTIDE SEQUENCE [LARGE SCALE GENOMIC DNA]</scope>
</reference>
<dbReference type="GO" id="GO:0010181">
    <property type="term" value="F:FMN binding"/>
    <property type="evidence" value="ECO:0007669"/>
    <property type="project" value="TreeGrafter"/>
</dbReference>
<dbReference type="EMBL" id="FRFC01000003">
    <property type="protein sequence ID" value="SHO45716.1"/>
    <property type="molecule type" value="Genomic_DNA"/>
</dbReference>
<name>A0A2H1EGU0_9ARCH</name>
<dbReference type="Pfam" id="PF03358">
    <property type="entry name" value="FMN_red"/>
    <property type="match status" value="1"/>
</dbReference>
<protein>
    <submittedName>
        <fullName evidence="3">Putative NADPH-dependent FMN reductase</fullName>
    </submittedName>
</protein>